<name>A0ABY2JBG3_9MICO</name>
<accession>A0ABY2JBG3</accession>
<evidence type="ECO:0008006" key="4">
    <source>
        <dbReference type="Google" id="ProtNLM"/>
    </source>
</evidence>
<keyword evidence="3" id="KW-1185">Reference proteome</keyword>
<sequence>MAAIKVIVDEGLKIALSAVRMAVKNDIIVGALGDHADYDPERYAATARHELHLLTRQNEQYARRVKDLRTELTRSRWTSDLTEDQHHDIIQLKLRRRVHEKLAEALEAVAADDDKVARLVRRAQRAASDEVSDAVSSRLIRLNIDWHDPDYEARREARTEVFLHIDLALLKLKHDAATDLSASDY</sequence>
<keyword evidence="1" id="KW-0175">Coiled coil</keyword>
<evidence type="ECO:0000313" key="3">
    <source>
        <dbReference type="Proteomes" id="UP000297851"/>
    </source>
</evidence>
<comment type="caution">
    <text evidence="2">The sequence shown here is derived from an EMBL/GenBank/DDBJ whole genome shotgun (WGS) entry which is preliminary data.</text>
</comment>
<evidence type="ECO:0000313" key="2">
    <source>
        <dbReference type="EMBL" id="TFD01247.1"/>
    </source>
</evidence>
<gene>
    <name evidence="2" type="ORF">E3T25_11925</name>
</gene>
<reference evidence="2 3" key="1">
    <citation type="submission" date="2019-03" db="EMBL/GenBank/DDBJ databases">
        <title>Genomics of glacier-inhabiting Cryobacterium strains.</title>
        <authorList>
            <person name="Liu Q."/>
            <person name="Xin Y.-H."/>
        </authorList>
    </citation>
    <scope>NUCLEOTIDE SEQUENCE [LARGE SCALE GENOMIC DNA]</scope>
    <source>
        <strain evidence="2 3">TMT2-16</strain>
    </source>
</reference>
<organism evidence="2 3">
    <name type="scientific">Cryobacterium sandaracinum</name>
    <dbReference type="NCBI Taxonomy" id="1259247"/>
    <lineage>
        <taxon>Bacteria</taxon>
        <taxon>Bacillati</taxon>
        <taxon>Actinomycetota</taxon>
        <taxon>Actinomycetes</taxon>
        <taxon>Micrococcales</taxon>
        <taxon>Microbacteriaceae</taxon>
        <taxon>Cryobacterium</taxon>
    </lineage>
</organism>
<feature type="coiled-coil region" evidence="1">
    <location>
        <begin position="44"/>
        <end position="71"/>
    </location>
</feature>
<proteinExistence type="predicted"/>
<evidence type="ECO:0000256" key="1">
    <source>
        <dbReference type="SAM" id="Coils"/>
    </source>
</evidence>
<protein>
    <recommendedName>
        <fullName evidence="4">Asparagine synthase</fullName>
    </recommendedName>
</protein>
<dbReference type="Proteomes" id="UP000297851">
    <property type="component" value="Unassembled WGS sequence"/>
</dbReference>
<dbReference type="EMBL" id="SOGO01000033">
    <property type="protein sequence ID" value="TFD01247.1"/>
    <property type="molecule type" value="Genomic_DNA"/>
</dbReference>
<dbReference type="RefSeq" id="WP_104101439.1">
    <property type="nucleotide sequence ID" value="NZ_SOGO01000033.1"/>
</dbReference>